<name>X1QDX0_9ZZZZ</name>
<organism evidence="2">
    <name type="scientific">marine sediment metagenome</name>
    <dbReference type="NCBI Taxonomy" id="412755"/>
    <lineage>
        <taxon>unclassified sequences</taxon>
        <taxon>metagenomes</taxon>
        <taxon>ecological metagenomes</taxon>
    </lineage>
</organism>
<evidence type="ECO:0000256" key="1">
    <source>
        <dbReference type="SAM" id="Phobius"/>
    </source>
</evidence>
<feature type="transmembrane region" description="Helical" evidence="1">
    <location>
        <begin position="29"/>
        <end position="48"/>
    </location>
</feature>
<reference evidence="2" key="1">
    <citation type="journal article" date="2014" name="Front. Microbiol.">
        <title>High frequency of phylogenetically diverse reductive dehalogenase-homologous genes in deep subseafloor sedimentary metagenomes.</title>
        <authorList>
            <person name="Kawai M."/>
            <person name="Futagami T."/>
            <person name="Toyoda A."/>
            <person name="Takaki Y."/>
            <person name="Nishi S."/>
            <person name="Hori S."/>
            <person name="Arai W."/>
            <person name="Tsubouchi T."/>
            <person name="Morono Y."/>
            <person name="Uchiyama I."/>
            <person name="Ito T."/>
            <person name="Fujiyama A."/>
            <person name="Inagaki F."/>
            <person name="Takami H."/>
        </authorList>
    </citation>
    <scope>NUCLEOTIDE SEQUENCE</scope>
    <source>
        <strain evidence="2">Expedition CK06-06</strain>
    </source>
</reference>
<protein>
    <recommendedName>
        <fullName evidence="3">Glycosyltransferase RgtA/B/C/D-like domain-containing protein</fullName>
    </recommendedName>
</protein>
<feature type="transmembrane region" description="Helical" evidence="1">
    <location>
        <begin position="127"/>
        <end position="144"/>
    </location>
</feature>
<evidence type="ECO:0008006" key="3">
    <source>
        <dbReference type="Google" id="ProtNLM"/>
    </source>
</evidence>
<dbReference type="EMBL" id="BARV01033701">
    <property type="protein sequence ID" value="GAI52996.1"/>
    <property type="molecule type" value="Genomic_DNA"/>
</dbReference>
<gene>
    <name evidence="2" type="ORF">S06H3_52921</name>
</gene>
<feature type="transmembrane region" description="Helical" evidence="1">
    <location>
        <begin position="104"/>
        <end position="121"/>
    </location>
</feature>
<keyword evidence="1" id="KW-0472">Membrane</keyword>
<proteinExistence type="predicted"/>
<feature type="transmembrane region" description="Helical" evidence="1">
    <location>
        <begin position="79"/>
        <end position="97"/>
    </location>
</feature>
<accession>X1QDX0</accession>
<dbReference type="AlphaFoldDB" id="X1QDX0"/>
<evidence type="ECO:0000313" key="2">
    <source>
        <dbReference type="EMBL" id="GAI52996.1"/>
    </source>
</evidence>
<keyword evidence="1" id="KW-0812">Transmembrane</keyword>
<sequence length="187" mass="21562">QYSVAFYTASIVVALLLTKDRKIFLNKHLYLSAAVALLIMFPNILWQYNHNFPLIAHMEELKEEQLQFNNPLDFLTDQLMMFLPCVFIWLAGLYFTAFTSEGKPYRTVAFTYLFVIALLTYMNGKSYYAAGAYPVLFAFGAFYLEKITTTKAKFLRYVFCSDTCCIRLFNYAFVITHNEATGTGQLV</sequence>
<feature type="non-terminal residue" evidence="2">
    <location>
        <position position="1"/>
    </location>
</feature>
<comment type="caution">
    <text evidence="2">The sequence shown here is derived from an EMBL/GenBank/DDBJ whole genome shotgun (WGS) entry which is preliminary data.</text>
</comment>
<keyword evidence="1" id="KW-1133">Transmembrane helix</keyword>